<comment type="caution">
    <text evidence="1">The sequence shown here is derived from an EMBL/GenBank/DDBJ whole genome shotgun (WGS) entry which is preliminary data.</text>
</comment>
<feature type="non-terminal residue" evidence="1">
    <location>
        <position position="132"/>
    </location>
</feature>
<proteinExistence type="predicted"/>
<dbReference type="EMBL" id="JACVVK020000057">
    <property type="protein sequence ID" value="KAK7497562.1"/>
    <property type="molecule type" value="Genomic_DNA"/>
</dbReference>
<organism evidence="1 2">
    <name type="scientific">Batillaria attramentaria</name>
    <dbReference type="NCBI Taxonomy" id="370345"/>
    <lineage>
        <taxon>Eukaryota</taxon>
        <taxon>Metazoa</taxon>
        <taxon>Spiralia</taxon>
        <taxon>Lophotrochozoa</taxon>
        <taxon>Mollusca</taxon>
        <taxon>Gastropoda</taxon>
        <taxon>Caenogastropoda</taxon>
        <taxon>Sorbeoconcha</taxon>
        <taxon>Cerithioidea</taxon>
        <taxon>Batillariidae</taxon>
        <taxon>Batillaria</taxon>
    </lineage>
</organism>
<gene>
    <name evidence="1" type="ORF">BaRGS_00011202</name>
</gene>
<evidence type="ECO:0000313" key="2">
    <source>
        <dbReference type="Proteomes" id="UP001519460"/>
    </source>
</evidence>
<reference evidence="1 2" key="1">
    <citation type="journal article" date="2023" name="Sci. Data">
        <title>Genome assembly of the Korean intertidal mud-creeper Batillaria attramentaria.</title>
        <authorList>
            <person name="Patra A.K."/>
            <person name="Ho P.T."/>
            <person name="Jun S."/>
            <person name="Lee S.J."/>
            <person name="Kim Y."/>
            <person name="Won Y.J."/>
        </authorList>
    </citation>
    <scope>NUCLEOTIDE SEQUENCE [LARGE SCALE GENOMIC DNA]</scope>
    <source>
        <strain evidence="1">Wonlab-2016</strain>
    </source>
</reference>
<accession>A0ABD0LEU7</accession>
<keyword evidence="2" id="KW-1185">Reference proteome</keyword>
<sequence>KPYIIVHSYRNNAVSATGYVSPGAIVRNSTAATGSNSDCLKRDEGTSRGGECVTWHLRSIPEDVFTLNLLRFRLTNSRTAPGIRIAFFTRKRLSNSDDHCQIKRMSVIINKHTQPPKGLVSDATPVTLVWRA</sequence>
<name>A0ABD0LEU7_9CAEN</name>
<feature type="non-terminal residue" evidence="1">
    <location>
        <position position="1"/>
    </location>
</feature>
<dbReference type="AlphaFoldDB" id="A0ABD0LEU7"/>
<dbReference type="Proteomes" id="UP001519460">
    <property type="component" value="Unassembled WGS sequence"/>
</dbReference>
<evidence type="ECO:0000313" key="1">
    <source>
        <dbReference type="EMBL" id="KAK7497562.1"/>
    </source>
</evidence>
<protein>
    <submittedName>
        <fullName evidence="1">Uncharacterized protein</fullName>
    </submittedName>
</protein>